<protein>
    <submittedName>
        <fullName evidence="1">Uncharacterized protein</fullName>
    </submittedName>
</protein>
<organism evidence="1 2">
    <name type="scientific">Clostridium tagluense</name>
    <dbReference type="NCBI Taxonomy" id="360422"/>
    <lineage>
        <taxon>Bacteria</taxon>
        <taxon>Bacillati</taxon>
        <taxon>Bacillota</taxon>
        <taxon>Clostridia</taxon>
        <taxon>Eubacteriales</taxon>
        <taxon>Clostridiaceae</taxon>
        <taxon>Clostridium</taxon>
    </lineage>
</organism>
<name>A0A401UTR5_9CLOT</name>
<comment type="caution">
    <text evidence="1">The sequence shown here is derived from an EMBL/GenBank/DDBJ whole genome shotgun (WGS) entry which is preliminary data.</text>
</comment>
<accession>A0A401UTR5</accession>
<evidence type="ECO:0000313" key="2">
    <source>
        <dbReference type="Proteomes" id="UP000287872"/>
    </source>
</evidence>
<proteinExistence type="predicted"/>
<dbReference type="EMBL" id="BHYK01000045">
    <property type="protein sequence ID" value="GCD12904.1"/>
    <property type="molecule type" value="Genomic_DNA"/>
</dbReference>
<dbReference type="AlphaFoldDB" id="A0A401UTR5"/>
<sequence length="81" mass="9686">MNIINNRIKYLENEIKKEEKYKKKINIMIGALDFYTRYSDNVCFCGDSEYIEQLFSKKFPFAYNKIMSGSQYITKEDMELG</sequence>
<gene>
    <name evidence="1" type="ORF">Ctaglu_45270</name>
</gene>
<evidence type="ECO:0000313" key="1">
    <source>
        <dbReference type="EMBL" id="GCD12904.1"/>
    </source>
</evidence>
<dbReference type="RefSeq" id="WP_125005971.1">
    <property type="nucleotide sequence ID" value="NZ_BHYK01000045.1"/>
</dbReference>
<dbReference type="Proteomes" id="UP000287872">
    <property type="component" value="Unassembled WGS sequence"/>
</dbReference>
<keyword evidence="2" id="KW-1185">Reference proteome</keyword>
<reference evidence="1 2" key="1">
    <citation type="submission" date="2018-11" db="EMBL/GenBank/DDBJ databases">
        <title>Genome sequencing and assembly of Clostridium tagluense strain A121.</title>
        <authorList>
            <person name="Murakami T."/>
            <person name="Segawa T."/>
            <person name="Shcherbakova V.A."/>
            <person name="Mori H."/>
            <person name="Yoshimura Y."/>
        </authorList>
    </citation>
    <scope>NUCLEOTIDE SEQUENCE [LARGE SCALE GENOMIC DNA]</scope>
    <source>
        <strain evidence="1 2">A121</strain>
    </source>
</reference>